<dbReference type="GO" id="GO:0004619">
    <property type="term" value="F:phosphoglycerate mutase activity"/>
    <property type="evidence" value="ECO:0007669"/>
    <property type="project" value="UniProtKB-UniRule"/>
</dbReference>
<dbReference type="PANTHER" id="PTHR31637">
    <property type="entry name" value="2,3-BISPHOSPHOGLYCERATE-INDEPENDENT PHOSPHOGLYCERATE MUTASE"/>
    <property type="match status" value="1"/>
</dbReference>
<evidence type="ECO:0000259" key="11">
    <source>
        <dbReference type="Pfam" id="PF06415"/>
    </source>
</evidence>
<evidence type="ECO:0000256" key="6">
    <source>
        <dbReference type="ARBA" id="ARBA00023152"/>
    </source>
</evidence>
<dbReference type="Gene3D" id="3.40.720.10">
    <property type="entry name" value="Alkaline Phosphatase, subunit A"/>
    <property type="match status" value="1"/>
</dbReference>
<dbReference type="GO" id="GO:0006007">
    <property type="term" value="P:glucose catabolic process"/>
    <property type="evidence" value="ECO:0007669"/>
    <property type="project" value="InterPro"/>
</dbReference>
<evidence type="ECO:0000256" key="2">
    <source>
        <dbReference type="ARBA" id="ARBA00001936"/>
    </source>
</evidence>
<evidence type="ECO:0000256" key="8">
    <source>
        <dbReference type="ARBA" id="ARBA00023235"/>
    </source>
</evidence>
<feature type="domain" description="BPG-independent PGAM N-terminal" evidence="11">
    <location>
        <begin position="24"/>
        <end position="240"/>
    </location>
</feature>
<dbReference type="Proteomes" id="UP000007484">
    <property type="component" value="Chromosome"/>
</dbReference>
<keyword evidence="5" id="KW-0479">Metal-binding</keyword>
<dbReference type="InterPro" id="IPR011258">
    <property type="entry name" value="BPG-indep_PGM_N"/>
</dbReference>
<dbReference type="Pfam" id="PF06415">
    <property type="entry name" value="iPGM_N"/>
    <property type="match status" value="1"/>
</dbReference>
<dbReference type="UniPathway" id="UPA00109">
    <property type="reaction ID" value="UER00186"/>
</dbReference>
<evidence type="ECO:0000313" key="13">
    <source>
        <dbReference type="Proteomes" id="UP000007484"/>
    </source>
</evidence>
<comment type="catalytic activity">
    <reaction evidence="1">
        <text>(2R)-2-phosphoglycerate = (2R)-3-phosphoglycerate</text>
        <dbReference type="Rhea" id="RHEA:15901"/>
        <dbReference type="ChEBI" id="CHEBI:58272"/>
        <dbReference type="ChEBI" id="CHEBI:58289"/>
        <dbReference type="EC" id="5.4.2.12"/>
    </reaction>
</comment>
<comment type="cofactor">
    <cofactor evidence="2">
        <name>Mn(2+)</name>
        <dbReference type="ChEBI" id="CHEBI:29035"/>
    </cofactor>
</comment>
<keyword evidence="6" id="KW-0324">Glycolysis</keyword>
<gene>
    <name evidence="12" type="primary">gpmI</name>
    <name evidence="12" type="ordered locus">MSU_0072</name>
</gene>
<dbReference type="InterPro" id="IPR006124">
    <property type="entry name" value="Metalloenzyme"/>
</dbReference>
<evidence type="ECO:0000256" key="9">
    <source>
        <dbReference type="NCBIfam" id="TIGR01307"/>
    </source>
</evidence>
<evidence type="ECO:0000256" key="7">
    <source>
        <dbReference type="ARBA" id="ARBA00023211"/>
    </source>
</evidence>
<evidence type="ECO:0000256" key="4">
    <source>
        <dbReference type="ARBA" id="ARBA00008819"/>
    </source>
</evidence>
<accession>F0QQ46</accession>
<dbReference type="CDD" id="cd16010">
    <property type="entry name" value="iPGM"/>
    <property type="match status" value="1"/>
</dbReference>
<evidence type="ECO:0000256" key="5">
    <source>
        <dbReference type="ARBA" id="ARBA00022723"/>
    </source>
</evidence>
<protein>
    <recommendedName>
        <fullName evidence="9">2,3-bisphosphoglycerate-independent phosphoglycerate mutase</fullName>
        <ecNumber evidence="9">5.4.2.12</ecNumber>
    </recommendedName>
</protein>
<proteinExistence type="inferred from homology"/>
<dbReference type="HOGENOM" id="CLU_026099_2_0_14"/>
<dbReference type="EMBL" id="CP002525">
    <property type="protein sequence ID" value="ADX97616.1"/>
    <property type="molecule type" value="Genomic_DNA"/>
</dbReference>
<dbReference type="InterPro" id="IPR005995">
    <property type="entry name" value="Pgm_bpd_ind"/>
</dbReference>
<reference evidence="12 13" key="1">
    <citation type="journal article" date="2011" name="J. Bacteriol.">
        <title>Complete genome sequences of two hemotropic Mycoplasmas, Mycoplasma haemofelis strain Ohio2 and Mycoplasma suis strain Illinois.</title>
        <authorList>
            <person name="Messick J.B."/>
            <person name="Santos A.P."/>
            <person name="Guimaraes A.M."/>
        </authorList>
    </citation>
    <scope>NUCLEOTIDE SEQUENCE [LARGE SCALE GENOMIC DNA]</scope>
    <source>
        <strain evidence="12 13">Illinois</strain>
    </source>
</reference>
<dbReference type="AlphaFoldDB" id="F0QQ46"/>
<evidence type="ECO:0000256" key="1">
    <source>
        <dbReference type="ARBA" id="ARBA00000370"/>
    </source>
</evidence>
<dbReference type="STRING" id="768700.MSU_0072"/>
<dbReference type="GO" id="GO:0030145">
    <property type="term" value="F:manganese ion binding"/>
    <property type="evidence" value="ECO:0007669"/>
    <property type="project" value="InterPro"/>
</dbReference>
<keyword evidence="8 12" id="KW-0413">Isomerase</keyword>
<dbReference type="EC" id="5.4.2.12" evidence="9"/>
<comment type="pathway">
    <text evidence="3">Carbohydrate degradation; glycolysis; pyruvate from D-glyceraldehyde 3-phosphate: step 3/5.</text>
</comment>
<organism evidence="12 13">
    <name type="scientific">Mycoplasma suis (strain Illinois)</name>
    <dbReference type="NCBI Taxonomy" id="768700"/>
    <lineage>
        <taxon>Bacteria</taxon>
        <taxon>Bacillati</taxon>
        <taxon>Mycoplasmatota</taxon>
        <taxon>Mollicutes</taxon>
        <taxon>Mycoplasmataceae</taxon>
        <taxon>Mycoplasma</taxon>
    </lineage>
</organism>
<dbReference type="Gene3D" id="3.40.1450.10">
    <property type="entry name" value="BPG-independent phosphoglycerate mutase, domain B"/>
    <property type="match status" value="1"/>
</dbReference>
<evidence type="ECO:0000313" key="12">
    <source>
        <dbReference type="EMBL" id="ADX97616.1"/>
    </source>
</evidence>
<dbReference type="InterPro" id="IPR017850">
    <property type="entry name" value="Alkaline_phosphatase_core_sf"/>
</dbReference>
<dbReference type="InterPro" id="IPR036646">
    <property type="entry name" value="PGAM_B_sf"/>
</dbReference>
<dbReference type="GO" id="GO:0005829">
    <property type="term" value="C:cytosol"/>
    <property type="evidence" value="ECO:0007669"/>
    <property type="project" value="TreeGrafter"/>
</dbReference>
<dbReference type="Pfam" id="PF01676">
    <property type="entry name" value="Metalloenzyme"/>
    <property type="match status" value="1"/>
</dbReference>
<dbReference type="GO" id="GO:0006096">
    <property type="term" value="P:glycolytic process"/>
    <property type="evidence" value="ECO:0007669"/>
    <property type="project" value="UniProtKB-UniRule"/>
</dbReference>
<evidence type="ECO:0000256" key="3">
    <source>
        <dbReference type="ARBA" id="ARBA00004798"/>
    </source>
</evidence>
<dbReference type="SUPFAM" id="SSF53649">
    <property type="entry name" value="Alkaline phosphatase-like"/>
    <property type="match status" value="1"/>
</dbReference>
<evidence type="ECO:0000259" key="10">
    <source>
        <dbReference type="Pfam" id="PF01676"/>
    </source>
</evidence>
<keyword evidence="7" id="KW-0464">Manganese</keyword>
<name>F0QQ46_MYCSL</name>
<dbReference type="PANTHER" id="PTHR31637:SF0">
    <property type="entry name" value="2,3-BISPHOSPHOGLYCERATE-INDEPENDENT PHOSPHOGLYCERATE MUTASE"/>
    <property type="match status" value="1"/>
</dbReference>
<comment type="similarity">
    <text evidence="4">Belongs to the BPG-independent phosphoglycerate mutase family.</text>
</comment>
<sequence>MGNSEVGHLNIGAGRIVETGLYRINQSIKRGEFPKIPAIQELLKDLNGNIKSNLHVFILASKGGVHSHLDHLYEFLRVANSYGIKSFVHLFSDGRDVAPSQFLVDLEEILPKLKETNSLLATISGRYFAMDRDKNWDRLEKVLRVMTLQTEIDRFENPKEYVSSQYEKGITDEFISPAASKEFISSESGLKEGDQVVFLNFRPDRAKQLSHVLVGSKGLYSHESELVPKNLSLHSISEYEGISSTSVFFPSLELKNTLGEVIHSASKSQLRAAESEKYPHVTYFFDGGVEKEFSNIQKIIVPSPKVGTYDKAPAMSIEELCTSIEEAVLDKKHDLVVINFANPDMVGHSGDFEATVKACEAVDRALGRIYELSKKTGHTLLIMADHGNADIMRDEKGLPHTAHTLSPVPFIVCDSSYQLKKEGGKLGDIAPTILEILDLEQPKEMTGSSLLI</sequence>
<dbReference type="NCBIfam" id="TIGR01307">
    <property type="entry name" value="pgm_bpd_ind"/>
    <property type="match status" value="1"/>
</dbReference>
<keyword evidence="13" id="KW-1185">Reference proteome</keyword>
<feature type="domain" description="Metalloenzyme" evidence="10">
    <location>
        <begin position="1"/>
        <end position="440"/>
    </location>
</feature>
<dbReference type="KEGG" id="mss:MSU_0072"/>
<dbReference type="SUPFAM" id="SSF64158">
    <property type="entry name" value="2,3-Bisphosphoglycerate-independent phosphoglycerate mutase, substrate-binding domain"/>
    <property type="match status" value="1"/>
</dbReference>